<feature type="domain" description="Telomere repeat-binding protein 1-6-like ubiquitin-like" evidence="4">
    <location>
        <begin position="418"/>
        <end position="485"/>
    </location>
</feature>
<evidence type="ECO:0000313" key="6">
    <source>
        <dbReference type="Proteomes" id="UP001189624"/>
    </source>
</evidence>
<dbReference type="PANTHER" id="PTHR21717">
    <property type="entry name" value="TELOMERIC REPEAT BINDING PROTEIN"/>
    <property type="match status" value="1"/>
</dbReference>
<keyword evidence="6" id="KW-1185">Reference proteome</keyword>
<keyword evidence="3" id="KW-0732">Signal</keyword>
<dbReference type="SUPFAM" id="SSF46689">
    <property type="entry name" value="Homeodomain-like"/>
    <property type="match status" value="1"/>
</dbReference>
<dbReference type="CDD" id="cd11660">
    <property type="entry name" value="SANT_TRF"/>
    <property type="match status" value="1"/>
</dbReference>
<dbReference type="InterPro" id="IPR057625">
    <property type="entry name" value="TPR1-6-like_ubiquitin"/>
</dbReference>
<feature type="region of interest" description="Disordered" evidence="2">
    <location>
        <begin position="317"/>
        <end position="345"/>
    </location>
</feature>
<name>A0AA86VWV4_9FABA</name>
<dbReference type="InterPro" id="IPR009057">
    <property type="entry name" value="Homeodomain-like_sf"/>
</dbReference>
<dbReference type="SUPFAM" id="SSF54236">
    <property type="entry name" value="Ubiquitin-like"/>
    <property type="match status" value="1"/>
</dbReference>
<dbReference type="GO" id="GO:0043565">
    <property type="term" value="F:sequence-specific DNA binding"/>
    <property type="evidence" value="ECO:0007669"/>
    <property type="project" value="UniProtKB-ARBA"/>
</dbReference>
<protein>
    <recommendedName>
        <fullName evidence="4">Telomere repeat-binding protein 1-6-like ubiquitin-like domain-containing protein</fullName>
    </recommendedName>
</protein>
<dbReference type="InterPro" id="IPR031105">
    <property type="entry name" value="TRP_plant"/>
</dbReference>
<dbReference type="InterPro" id="IPR029071">
    <property type="entry name" value="Ubiquitin-like_domsf"/>
</dbReference>
<feature type="region of interest" description="Disordered" evidence="2">
    <location>
        <begin position="553"/>
        <end position="574"/>
    </location>
</feature>
<evidence type="ECO:0000256" key="2">
    <source>
        <dbReference type="SAM" id="MobiDB-lite"/>
    </source>
</evidence>
<reference evidence="5" key="1">
    <citation type="submission" date="2023-10" db="EMBL/GenBank/DDBJ databases">
        <authorList>
            <person name="Domelevo Entfellner J.-B."/>
        </authorList>
    </citation>
    <scope>NUCLEOTIDE SEQUENCE</scope>
</reference>
<accession>A0AA86VWV4</accession>
<proteinExistence type="predicted"/>
<sequence>MGSFRCIILCVYAFIINVPGSGERLSNCGWWSQAHHMVFQKRLEYGFNGYQVPSMPRASRSVRRRAKFQRAEDKQKCAFDLLATVAGKLLQERENPAISSDTSLQKEQCRFLEECQDANKPSKSELSVERSCDKKSLTGFPHLANDGHVEIASTVTSYSCLERFIAKELVDGNSQIKKENVTSEVKLDSSGYHQKDSHFMLDGDTSKGKDEMHELEKVPIGSGIEMYSFGDPLDESQPALISLGCNAKLSGFNDRIPCSLLSKSCENVPVVSRDDDENSSGCTHPINTKTRSLRPKTCTGDNSISKRLASNFQKVAQKPKHNTLSNSDGVRKQTYHSKRKCNKRQSSQMNIPFKKRKLFNYKSVSNSNGFTRSGGIYYSPENCMNQDACGSSPGMHRDPGIASLEACPHQKLRRIGSHVKLRIKSFRVPEHFIEVPETATIGSLKRTVMDAVTAVLGGELHIGVILQGKKVRDDTKTLLQTGISHHNQLDALGFTLEPNSSQSLPIVCAAHSPRPGADITPPVTRYPSSHAVIHRSIQGNSGMLPEHQVTSFASHFESDHDSTPSPANTSVDKDMDDSKELVTVLEMDREELAMVPVLQKPRRSQMVQRRIRRPFSVDEVEALVQAVEKLGTGRWRDVKLCAFDNAKHRTYVDLKVKEFVTPFAWKLQYDKWKTLVHTARISPQQRRGEPVPQELLDRVLVAHAYWSHQQTKQQHKEHPETETVFSFNPKGQGLSAASDHVDASALKYFSISRKKNILVMESARHDMIHASYVHHSRSP</sequence>
<dbReference type="Proteomes" id="UP001189624">
    <property type="component" value="Chromosome 2"/>
</dbReference>
<feature type="signal peptide" evidence="3">
    <location>
        <begin position="1"/>
        <end position="22"/>
    </location>
</feature>
<feature type="compositionally biased region" description="Basic residues" evidence="2">
    <location>
        <begin position="333"/>
        <end position="343"/>
    </location>
</feature>
<dbReference type="Gramene" id="rna-AYBTSS11_LOCUS6177">
    <property type="protein sequence ID" value="CAJ1933131.1"/>
    <property type="gene ID" value="gene-AYBTSS11_LOCUS6177"/>
</dbReference>
<evidence type="ECO:0000313" key="5">
    <source>
        <dbReference type="EMBL" id="CAJ1933131.1"/>
    </source>
</evidence>
<dbReference type="Gene3D" id="1.10.246.220">
    <property type="match status" value="1"/>
</dbReference>
<keyword evidence="1" id="KW-0238">DNA-binding</keyword>
<dbReference type="Pfam" id="PF23603">
    <property type="entry name" value="Ubiquitin_TPR1"/>
    <property type="match status" value="1"/>
</dbReference>
<feature type="chain" id="PRO_5041646351" description="Telomere repeat-binding protein 1-6-like ubiquitin-like domain-containing protein" evidence="3">
    <location>
        <begin position="23"/>
        <end position="779"/>
    </location>
</feature>
<dbReference type="PANTHER" id="PTHR21717:SF70">
    <property type="entry name" value="TELOMERE REPEAT-BINDING PROTEIN 2-RELATED"/>
    <property type="match status" value="1"/>
</dbReference>
<gene>
    <name evidence="5" type="ORF">AYBTSS11_LOCUS6177</name>
</gene>
<evidence type="ECO:0000256" key="1">
    <source>
        <dbReference type="ARBA" id="ARBA00023125"/>
    </source>
</evidence>
<dbReference type="EMBL" id="OY731399">
    <property type="protein sequence ID" value="CAJ1933131.1"/>
    <property type="molecule type" value="Genomic_DNA"/>
</dbReference>
<dbReference type="AlphaFoldDB" id="A0AA86VWV4"/>
<evidence type="ECO:0000256" key="3">
    <source>
        <dbReference type="SAM" id="SignalP"/>
    </source>
</evidence>
<organism evidence="5 6">
    <name type="scientific">Sphenostylis stenocarpa</name>
    <dbReference type="NCBI Taxonomy" id="92480"/>
    <lineage>
        <taxon>Eukaryota</taxon>
        <taxon>Viridiplantae</taxon>
        <taxon>Streptophyta</taxon>
        <taxon>Embryophyta</taxon>
        <taxon>Tracheophyta</taxon>
        <taxon>Spermatophyta</taxon>
        <taxon>Magnoliopsida</taxon>
        <taxon>eudicotyledons</taxon>
        <taxon>Gunneridae</taxon>
        <taxon>Pentapetalae</taxon>
        <taxon>rosids</taxon>
        <taxon>fabids</taxon>
        <taxon>Fabales</taxon>
        <taxon>Fabaceae</taxon>
        <taxon>Papilionoideae</taxon>
        <taxon>50 kb inversion clade</taxon>
        <taxon>NPAAA clade</taxon>
        <taxon>indigoferoid/millettioid clade</taxon>
        <taxon>Phaseoleae</taxon>
        <taxon>Sphenostylis</taxon>
    </lineage>
</organism>
<evidence type="ECO:0000259" key="4">
    <source>
        <dbReference type="Pfam" id="PF23603"/>
    </source>
</evidence>
<feature type="region of interest" description="Disordered" evidence="2">
    <location>
        <begin position="272"/>
        <end position="299"/>
    </location>
</feature>
<feature type="compositionally biased region" description="Polar residues" evidence="2">
    <location>
        <begin position="279"/>
        <end position="290"/>
    </location>
</feature>